<dbReference type="Proteomes" id="UP000664032">
    <property type="component" value="Unassembled WGS sequence"/>
</dbReference>
<reference evidence="1" key="1">
    <citation type="submission" date="2021-10" db="EMBL/GenBank/DDBJ databases">
        <title>Psilocybe cubensis genome.</title>
        <authorList>
            <person name="Mckernan K.J."/>
            <person name="Crawford S."/>
            <person name="Trippe A."/>
            <person name="Kane L.T."/>
            <person name="Mclaughlin S."/>
        </authorList>
    </citation>
    <scope>NUCLEOTIDE SEQUENCE</scope>
    <source>
        <strain evidence="1">MGC-MH-2018</strain>
    </source>
</reference>
<evidence type="ECO:0000313" key="2">
    <source>
        <dbReference type="Proteomes" id="UP000664032"/>
    </source>
</evidence>
<keyword evidence="2" id="KW-1185">Reference proteome</keyword>
<dbReference type="EMBL" id="JAFIQS020000011">
    <property type="protein sequence ID" value="KAH9476259.1"/>
    <property type="molecule type" value="Genomic_DNA"/>
</dbReference>
<sequence>MTIAALKSLHAIIGDAIADIERVYAAHRGGDAASGVMSGSGFSSPCSRTPEPQLDWEERMDGGCLKSKSDLKEHELENENEDQDRDDGDADGVDVDMDMDANLGLGRDDGARTRGIDDASSTFTATTIIPTTTTTTPTPTIPPPGTPGRTHSHPRMRVLVPSPSPSSVAIPAPGSGSASVPVHAHTHTQEHSHRYVAHRHSNSNSQAYVSPPPSPSTYTYTHTSADADATTSSGVGGGVETPAKNAKNKKEGDGNENGNGDAILENPRVVTTECTPPGTGTLHALSTSPSRRAVPPFSPVSAPLTCEAISKSLPQPVTAPAPLPHSNPPSHSNPPPPHSNPNPNLNPPPPPNPHTPDFPSLDNPYNPTSLSEALTAHPAVQAAICRIVAAAGQLAASVQVPFLTLCDASMGYHLPSCMRLMEASHVVEILREAGEGGMHVDDISKRNGVQASKLAHVLRLLATHHILREISPDVFALNRISSMVDSGKSVEELRRFQENGVPEMKYRDTNGVAAFVGLCTDEIQKASAYLTETYYLSSSAQTRAGTEPGKAPFCFAFGMEKRGVGFFGWLEGQGGGAGLEEGDGNDGDGGHDEDDAVETGRGGVFPPVLLPSTNTSSPSAAAATAAPTASDNNRTTLAPEPERPRKKDVMAFRHTNMPTVTKAESTSTLKNANAKIGKSQLTSRGYKVASVKLVDDQKSVQMSASAARSGSSTDSESASVLPSTGKRSYEKVDGAHGDLNDNPNRFRLERFGKAMSGTDGWEAPGAALNGFDWSSLPRGSVVVDVGGGIGSTSMLLATAFSSYSTTTTSSSSDHAAQQTSGQVQVAEDEPEGPMLRFVIQDRPVVCEMGEKVGLRDGLWVYLGVDFVSKAWKAKCPELLKSTARFQVHDFFTPQPITNAAVFLLRVVLHDWPDVFARKILLRLREAARAETKLVIADFVLPLACEEELGVCSDAGVGAEGFGAEKGEGGGGGEAKGLLDGIEGARTEPAPRPLLANLGKASANVYWMDLTMQVMFNSQERTLRELALLALSAGWKIVKVTRTSGSLFGYLVAVPVDIPAQYQDIDIEEKTHVPVKREVEDDYERRRYRDKEDMEMIERASSRCGTPTFGSNTRLSSVEEALARLGGGIMRAKTMGNSARQLPTITPLKPALSLSTTVGAKAKVKKKPSPLSVPLLRSGSSPSPSPVASPPPSSRNVGFKSTLGLPGSSQAANMQTTPPSRHTHSHSQSHLLQLPPRSPGARVIPRRMSLACLKVQSSSQTQTTTNPVQTLLASPQRQLLPSPLSPSYTHSSQAEANAQTITSPKAQGGPAKMKRRASYAHLSHTHTSSVSPGFFPPTSMIPVRVQGELHSQPPVSPGTGTSTGISARYMTPSAASTLASTSSASSSASASTASSIAGSPLPFANPPSHSHTPLPRGSKTLGPARRASNAHLTSMFAASALSPGGGVGRAGGATYRKRSGTVVVGPSISLRPGDAVVLRSAGDGEADVRDVDETEDERSARECGNLRGGTASSTISIRDMDASLHSTP</sequence>
<organism evidence="1 2">
    <name type="scientific">Psilocybe cubensis</name>
    <name type="common">Psychedelic mushroom</name>
    <name type="synonym">Stropharia cubensis</name>
    <dbReference type="NCBI Taxonomy" id="181762"/>
    <lineage>
        <taxon>Eukaryota</taxon>
        <taxon>Fungi</taxon>
        <taxon>Dikarya</taxon>
        <taxon>Basidiomycota</taxon>
        <taxon>Agaricomycotina</taxon>
        <taxon>Agaricomycetes</taxon>
        <taxon>Agaricomycetidae</taxon>
        <taxon>Agaricales</taxon>
        <taxon>Agaricineae</taxon>
        <taxon>Strophariaceae</taxon>
        <taxon>Psilocybe</taxon>
    </lineage>
</organism>
<evidence type="ECO:0000313" key="1">
    <source>
        <dbReference type="EMBL" id="KAH9476259.1"/>
    </source>
</evidence>
<protein>
    <submittedName>
        <fullName evidence="1">4-O-methyltransferase 1</fullName>
    </submittedName>
</protein>
<name>A0ACB8GKY8_PSICU</name>
<proteinExistence type="predicted"/>
<comment type="caution">
    <text evidence="1">The sequence shown here is derived from an EMBL/GenBank/DDBJ whole genome shotgun (WGS) entry which is preliminary data.</text>
</comment>
<gene>
    <name evidence="1" type="ORF">JR316_0011830</name>
</gene>
<accession>A0ACB8GKY8</accession>